<evidence type="ECO:0000256" key="3">
    <source>
        <dbReference type="ARBA" id="ARBA00022833"/>
    </source>
</evidence>
<dbReference type="SUPFAM" id="SSF49599">
    <property type="entry name" value="TRAF domain-like"/>
    <property type="match status" value="1"/>
</dbReference>
<dbReference type="SMART" id="SM00184">
    <property type="entry name" value="RING"/>
    <property type="match status" value="1"/>
</dbReference>
<dbReference type="SUPFAM" id="SSF57850">
    <property type="entry name" value="RING/U-box"/>
    <property type="match status" value="1"/>
</dbReference>
<feature type="compositionally biased region" description="Pro residues" evidence="5">
    <location>
        <begin position="436"/>
        <end position="451"/>
    </location>
</feature>
<keyword evidence="2 4" id="KW-0863">Zinc-finger</keyword>
<organism evidence="8 9">
    <name type="scientific">Elasticomyces elasticus</name>
    <dbReference type="NCBI Taxonomy" id="574655"/>
    <lineage>
        <taxon>Eukaryota</taxon>
        <taxon>Fungi</taxon>
        <taxon>Dikarya</taxon>
        <taxon>Ascomycota</taxon>
        <taxon>Pezizomycotina</taxon>
        <taxon>Dothideomycetes</taxon>
        <taxon>Dothideomycetidae</taxon>
        <taxon>Mycosphaerellales</taxon>
        <taxon>Teratosphaeriaceae</taxon>
        <taxon>Elasticomyces</taxon>
    </lineage>
</organism>
<dbReference type="InterPro" id="IPR001293">
    <property type="entry name" value="Znf_TRAF"/>
</dbReference>
<protein>
    <recommendedName>
        <fullName evidence="10">RING-type domain-containing protein</fullName>
    </recommendedName>
</protein>
<reference evidence="8" key="1">
    <citation type="submission" date="2023-08" db="EMBL/GenBank/DDBJ databases">
        <title>Black Yeasts Isolated from many extreme environments.</title>
        <authorList>
            <person name="Coleine C."/>
            <person name="Stajich J.E."/>
            <person name="Selbmann L."/>
        </authorList>
    </citation>
    <scope>NUCLEOTIDE SEQUENCE</scope>
    <source>
        <strain evidence="8">CCFEE 5810</strain>
    </source>
</reference>
<comment type="caution">
    <text evidence="8">The sequence shown here is derived from an EMBL/GenBank/DDBJ whole genome shotgun (WGS) entry which is preliminary data.</text>
</comment>
<dbReference type="AlphaFoldDB" id="A0AAN7WDH7"/>
<feature type="domain" description="RING-type" evidence="6">
    <location>
        <begin position="111"/>
        <end position="160"/>
    </location>
</feature>
<feature type="region of interest" description="Disordered" evidence="5">
    <location>
        <begin position="400"/>
        <end position="458"/>
    </location>
</feature>
<keyword evidence="3 4" id="KW-0862">Zinc</keyword>
<dbReference type="PROSITE" id="PS50145">
    <property type="entry name" value="ZF_TRAF"/>
    <property type="match status" value="1"/>
</dbReference>
<dbReference type="Proteomes" id="UP001310594">
    <property type="component" value="Unassembled WGS sequence"/>
</dbReference>
<evidence type="ECO:0000256" key="2">
    <source>
        <dbReference type="ARBA" id="ARBA00022771"/>
    </source>
</evidence>
<evidence type="ECO:0000259" key="6">
    <source>
        <dbReference type="PROSITE" id="PS50089"/>
    </source>
</evidence>
<keyword evidence="1 4" id="KW-0479">Metal-binding</keyword>
<feature type="zinc finger region" description="TRAF-type" evidence="4">
    <location>
        <begin position="256"/>
        <end position="313"/>
    </location>
</feature>
<evidence type="ECO:0000256" key="5">
    <source>
        <dbReference type="SAM" id="MobiDB-lite"/>
    </source>
</evidence>
<dbReference type="InterPro" id="IPR013083">
    <property type="entry name" value="Znf_RING/FYVE/PHD"/>
</dbReference>
<feature type="domain" description="TRAF-type" evidence="7">
    <location>
        <begin position="256"/>
        <end position="313"/>
    </location>
</feature>
<evidence type="ECO:0000259" key="7">
    <source>
        <dbReference type="PROSITE" id="PS50145"/>
    </source>
</evidence>
<dbReference type="Pfam" id="PF02176">
    <property type="entry name" value="zf-TRAF"/>
    <property type="match status" value="1"/>
</dbReference>
<evidence type="ECO:0000256" key="4">
    <source>
        <dbReference type="PROSITE-ProRule" id="PRU00207"/>
    </source>
</evidence>
<evidence type="ECO:0000256" key="1">
    <source>
        <dbReference type="ARBA" id="ARBA00022723"/>
    </source>
</evidence>
<feature type="compositionally biased region" description="Low complexity" evidence="5">
    <location>
        <begin position="418"/>
        <end position="429"/>
    </location>
</feature>
<dbReference type="InterPro" id="IPR001841">
    <property type="entry name" value="Znf_RING"/>
</dbReference>
<dbReference type="GO" id="GO:0008270">
    <property type="term" value="F:zinc ion binding"/>
    <property type="evidence" value="ECO:0007669"/>
    <property type="project" value="UniProtKB-KW"/>
</dbReference>
<dbReference type="PANTHER" id="PTHR10131">
    <property type="entry name" value="TNF RECEPTOR ASSOCIATED FACTOR"/>
    <property type="match status" value="1"/>
</dbReference>
<dbReference type="PANTHER" id="PTHR10131:SF94">
    <property type="entry name" value="TNF RECEPTOR-ASSOCIATED FACTOR 4"/>
    <property type="match status" value="1"/>
</dbReference>
<evidence type="ECO:0000313" key="9">
    <source>
        <dbReference type="Proteomes" id="UP001310594"/>
    </source>
</evidence>
<dbReference type="PROSITE" id="PS00518">
    <property type="entry name" value="ZF_RING_1"/>
    <property type="match status" value="1"/>
</dbReference>
<dbReference type="InterPro" id="IPR017907">
    <property type="entry name" value="Znf_RING_CS"/>
</dbReference>
<sequence>MSRSRSFSRSPRQSIQARFGFFDASQQPPMPIHSSSNSTGNLLEVTLPPAELQRSMSSNHASLRGMRRLEARRQMEETNYLSSKARSQNLNPPVDLRLLDYVTPYDDNLMCPVCRCAFIDPVVLVECDHCFCRDCIRQTWATTASAYTPLGPRGDCPSCRTPAKLGARSATSKILVNITDDLVVRCPNSEQGCEATVKRGEVQDHVGIYCGYSKQECYAGDCEQPVRRRDADLGCLHYDVTCFDCRETMQKAELEAHWKAKCPDRKVACPQCQEPILSRVLDKHSREMCPAVTVSCPGTVLGCTSRSKRSQAEVHAQTCTLAILAPVLAAQKQRLDEQEVVQRTMSRKLEVLESGFAAVEEILYPKHSVQAKEDDVRADERRIPLLLEDGDSARRRHTRLESTDVEDMDEQFSGFEFPSPTSSRPMSSRLIASLPPSRPAPPPPGPRPQDLPEPFSTDFDMPFPSAFPPPAAHGPYVSPLHHLLSMHEALRDELSRVSTAVQELDGRQSMHTLNENLRMREEMGYLGAQVTGLSRQVGWLTSTQLQRQQQQHGPGVGSSAGGGGMDGITGAGAGVEAAVSAVGAAASALRGAAQVRAQARRGHSEEGRTKL</sequence>
<dbReference type="InterPro" id="IPR027370">
    <property type="entry name" value="Znf-RING_euk"/>
</dbReference>
<name>A0AAN7WDH7_9PEZI</name>
<gene>
    <name evidence="8" type="ORF">LTR97_007966</name>
</gene>
<dbReference type="PROSITE" id="PS50089">
    <property type="entry name" value="ZF_RING_2"/>
    <property type="match status" value="1"/>
</dbReference>
<evidence type="ECO:0008006" key="10">
    <source>
        <dbReference type="Google" id="ProtNLM"/>
    </source>
</evidence>
<dbReference type="Gene3D" id="3.30.40.10">
    <property type="entry name" value="Zinc/RING finger domain, C3HC4 (zinc finger)"/>
    <property type="match status" value="3"/>
</dbReference>
<proteinExistence type="predicted"/>
<dbReference type="EMBL" id="JAVRQU010000012">
    <property type="protein sequence ID" value="KAK5696662.1"/>
    <property type="molecule type" value="Genomic_DNA"/>
</dbReference>
<dbReference type="Pfam" id="PF13445">
    <property type="entry name" value="zf-RING_UBOX"/>
    <property type="match status" value="1"/>
</dbReference>
<evidence type="ECO:0000313" key="8">
    <source>
        <dbReference type="EMBL" id="KAK5696662.1"/>
    </source>
</evidence>
<accession>A0AAN7WDH7</accession>